<evidence type="ECO:0000256" key="1">
    <source>
        <dbReference type="ARBA" id="ARBA00004141"/>
    </source>
</evidence>
<dbReference type="Pfam" id="PF03798">
    <property type="entry name" value="TRAM_LAG1_CLN8"/>
    <property type="match status" value="1"/>
</dbReference>
<organism evidence="8 9">
    <name type="scientific">Tegillarca granosa</name>
    <name type="common">Malaysian cockle</name>
    <name type="synonym">Anadara granosa</name>
    <dbReference type="NCBI Taxonomy" id="220873"/>
    <lineage>
        <taxon>Eukaryota</taxon>
        <taxon>Metazoa</taxon>
        <taxon>Spiralia</taxon>
        <taxon>Lophotrochozoa</taxon>
        <taxon>Mollusca</taxon>
        <taxon>Bivalvia</taxon>
        <taxon>Autobranchia</taxon>
        <taxon>Pteriomorphia</taxon>
        <taxon>Arcoida</taxon>
        <taxon>Arcoidea</taxon>
        <taxon>Arcidae</taxon>
        <taxon>Tegillarca</taxon>
    </lineage>
</organism>
<feature type="domain" description="TLC" evidence="7">
    <location>
        <begin position="48"/>
        <end position="209"/>
    </location>
</feature>
<dbReference type="InterPro" id="IPR006634">
    <property type="entry name" value="TLC-dom"/>
</dbReference>
<comment type="subcellular location">
    <subcellularLocation>
        <location evidence="1">Membrane</location>
        <topology evidence="1">Multi-pass membrane protein</topology>
    </subcellularLocation>
</comment>
<keyword evidence="9" id="KW-1185">Reference proteome</keyword>
<feature type="transmembrane region" description="Helical" evidence="6">
    <location>
        <begin position="138"/>
        <end position="156"/>
    </location>
</feature>
<feature type="transmembrane region" description="Helical" evidence="6">
    <location>
        <begin position="87"/>
        <end position="109"/>
    </location>
</feature>
<evidence type="ECO:0000256" key="4">
    <source>
        <dbReference type="ARBA" id="ARBA00023136"/>
    </source>
</evidence>
<feature type="transmembrane region" description="Helical" evidence="6">
    <location>
        <begin position="177"/>
        <end position="196"/>
    </location>
</feature>
<dbReference type="Proteomes" id="UP001217089">
    <property type="component" value="Unassembled WGS sequence"/>
</dbReference>
<feature type="transmembrane region" description="Helical" evidence="6">
    <location>
        <begin position="20"/>
        <end position="39"/>
    </location>
</feature>
<evidence type="ECO:0000256" key="5">
    <source>
        <dbReference type="PROSITE-ProRule" id="PRU00205"/>
    </source>
</evidence>
<feature type="transmembrane region" description="Helical" evidence="6">
    <location>
        <begin position="116"/>
        <end position="132"/>
    </location>
</feature>
<dbReference type="SMART" id="SM00724">
    <property type="entry name" value="TLC"/>
    <property type="match status" value="1"/>
</dbReference>
<keyword evidence="3 6" id="KW-1133">Transmembrane helix</keyword>
<evidence type="ECO:0000256" key="3">
    <source>
        <dbReference type="ARBA" id="ARBA00022989"/>
    </source>
</evidence>
<evidence type="ECO:0000256" key="2">
    <source>
        <dbReference type="ARBA" id="ARBA00022692"/>
    </source>
</evidence>
<keyword evidence="4 5" id="KW-0472">Membrane</keyword>
<dbReference type="PROSITE" id="PS50922">
    <property type="entry name" value="TLC"/>
    <property type="match status" value="1"/>
</dbReference>
<dbReference type="InterPro" id="IPR050846">
    <property type="entry name" value="TLCD"/>
</dbReference>
<evidence type="ECO:0000313" key="8">
    <source>
        <dbReference type="EMBL" id="KAJ8312695.1"/>
    </source>
</evidence>
<reference evidence="8 9" key="1">
    <citation type="submission" date="2022-12" db="EMBL/GenBank/DDBJ databases">
        <title>Chromosome-level genome of Tegillarca granosa.</title>
        <authorList>
            <person name="Kim J."/>
        </authorList>
    </citation>
    <scope>NUCLEOTIDE SEQUENCE [LARGE SCALE GENOMIC DNA]</scope>
    <source>
        <strain evidence="8">Teg-2019</strain>
        <tissue evidence="8">Adductor muscle</tissue>
    </source>
</reference>
<keyword evidence="2 5" id="KW-0812">Transmembrane</keyword>
<dbReference type="EMBL" id="JARBDR010000440">
    <property type="protein sequence ID" value="KAJ8312695.1"/>
    <property type="molecule type" value="Genomic_DNA"/>
</dbReference>
<evidence type="ECO:0000259" key="7">
    <source>
        <dbReference type="PROSITE" id="PS50922"/>
    </source>
</evidence>
<gene>
    <name evidence="8" type="ORF">KUTeg_010068</name>
</gene>
<protein>
    <recommendedName>
        <fullName evidence="7">TLC domain-containing protein</fullName>
    </recommendedName>
</protein>
<sequence>MESKVVDEIWPEGVEGAKYGALVVTISAILFYCISRIFVHVVPAVARQSHWRWKNITVSFIHSLLSGLWAVYEQPKMAEDVIKSHSVLAHTLISVSVGYFVYDLIDLLVYQRNRQTYELIGHHIITCFSVAIVTKYYIGYAVISLIVELNSVFLHMRQLLQICGYPKQNKIYRLNSLVNLGTFVACRIAILAWMSSFEMLSYEYYMYNR</sequence>
<accession>A0ABQ9F5N5</accession>
<name>A0ABQ9F5N5_TEGGR</name>
<proteinExistence type="predicted"/>
<evidence type="ECO:0000313" key="9">
    <source>
        <dbReference type="Proteomes" id="UP001217089"/>
    </source>
</evidence>
<evidence type="ECO:0000256" key="6">
    <source>
        <dbReference type="SAM" id="Phobius"/>
    </source>
</evidence>
<comment type="caution">
    <text evidence="8">The sequence shown here is derived from an EMBL/GenBank/DDBJ whole genome shotgun (WGS) entry which is preliminary data.</text>
</comment>
<dbReference type="PANTHER" id="PTHR13439:SF4">
    <property type="entry name" value="TLC DOMAIN-CONTAINING PROTEIN"/>
    <property type="match status" value="1"/>
</dbReference>
<dbReference type="PANTHER" id="PTHR13439">
    <property type="entry name" value="CT120 PROTEIN"/>
    <property type="match status" value="1"/>
</dbReference>
<feature type="transmembrane region" description="Helical" evidence="6">
    <location>
        <begin position="51"/>
        <end position="72"/>
    </location>
</feature>